<protein>
    <submittedName>
        <fullName evidence="2">Uncharacterized protein</fullName>
    </submittedName>
</protein>
<feature type="region of interest" description="Disordered" evidence="1">
    <location>
        <begin position="58"/>
        <end position="96"/>
    </location>
</feature>
<evidence type="ECO:0000313" key="3">
    <source>
        <dbReference type="Proteomes" id="UP001286313"/>
    </source>
</evidence>
<reference evidence="2" key="1">
    <citation type="submission" date="2023-10" db="EMBL/GenBank/DDBJ databases">
        <title>Genome assemblies of two species of porcelain crab, Petrolisthes cinctipes and Petrolisthes manimaculis (Anomura: Porcellanidae).</title>
        <authorList>
            <person name="Angst P."/>
        </authorList>
    </citation>
    <scope>NUCLEOTIDE SEQUENCE</scope>
    <source>
        <strain evidence="2">PB745_01</strain>
        <tissue evidence="2">Gill</tissue>
    </source>
</reference>
<evidence type="ECO:0000313" key="2">
    <source>
        <dbReference type="EMBL" id="KAK3849769.1"/>
    </source>
</evidence>
<keyword evidence="3" id="KW-1185">Reference proteome</keyword>
<sequence>MEWKRYYIREQVTRADLRGGVSPAPPCWDPSCPEPTILARPRVHCGRVRSISTISSSTSLLGQREGPHSSTISDTRGVLASSALNRAPPSMRRLPA</sequence>
<accession>A0AAE1BIP4</accession>
<dbReference type="EMBL" id="JAWQEG010008724">
    <property type="protein sequence ID" value="KAK3849769.1"/>
    <property type="molecule type" value="Genomic_DNA"/>
</dbReference>
<dbReference type="AlphaFoldDB" id="A0AAE1BIP4"/>
<evidence type="ECO:0000256" key="1">
    <source>
        <dbReference type="SAM" id="MobiDB-lite"/>
    </source>
</evidence>
<proteinExistence type="predicted"/>
<organism evidence="2 3">
    <name type="scientific">Petrolisthes cinctipes</name>
    <name type="common">Flat porcelain crab</name>
    <dbReference type="NCBI Taxonomy" id="88211"/>
    <lineage>
        <taxon>Eukaryota</taxon>
        <taxon>Metazoa</taxon>
        <taxon>Ecdysozoa</taxon>
        <taxon>Arthropoda</taxon>
        <taxon>Crustacea</taxon>
        <taxon>Multicrustacea</taxon>
        <taxon>Malacostraca</taxon>
        <taxon>Eumalacostraca</taxon>
        <taxon>Eucarida</taxon>
        <taxon>Decapoda</taxon>
        <taxon>Pleocyemata</taxon>
        <taxon>Anomura</taxon>
        <taxon>Galatheoidea</taxon>
        <taxon>Porcellanidae</taxon>
        <taxon>Petrolisthes</taxon>
    </lineage>
</organism>
<dbReference type="Proteomes" id="UP001286313">
    <property type="component" value="Unassembled WGS sequence"/>
</dbReference>
<gene>
    <name evidence="2" type="ORF">Pcinc_043490</name>
</gene>
<name>A0AAE1BIP4_PETCI</name>
<comment type="caution">
    <text evidence="2">The sequence shown here is derived from an EMBL/GenBank/DDBJ whole genome shotgun (WGS) entry which is preliminary data.</text>
</comment>